<dbReference type="Pfam" id="PF02823">
    <property type="entry name" value="ATP-synt_DE_N"/>
    <property type="match status" value="1"/>
</dbReference>
<dbReference type="Proteomes" id="UP000612349">
    <property type="component" value="Unassembled WGS sequence"/>
</dbReference>
<dbReference type="AlphaFoldDB" id="A0A916YUX1"/>
<dbReference type="NCBIfam" id="NF009981">
    <property type="entry name" value="PRK13447.1"/>
    <property type="match status" value="1"/>
</dbReference>
<evidence type="ECO:0000259" key="10">
    <source>
        <dbReference type="Pfam" id="PF02823"/>
    </source>
</evidence>
<evidence type="ECO:0000256" key="3">
    <source>
        <dbReference type="ARBA" id="ARBA00005712"/>
    </source>
</evidence>
<keyword evidence="7 9" id="KW-0472">Membrane</keyword>
<keyword evidence="8 9" id="KW-0139">CF(1)</keyword>
<name>A0A916YUX1_9SPHN</name>
<evidence type="ECO:0000256" key="4">
    <source>
        <dbReference type="ARBA" id="ARBA00022448"/>
    </source>
</evidence>
<evidence type="ECO:0000313" key="11">
    <source>
        <dbReference type="EMBL" id="GGD62595.1"/>
    </source>
</evidence>
<keyword evidence="9" id="KW-0066">ATP synthesis</keyword>
<keyword evidence="5 9" id="KW-0375">Hydrogen ion transport</keyword>
<evidence type="ECO:0000256" key="5">
    <source>
        <dbReference type="ARBA" id="ARBA00022781"/>
    </source>
</evidence>
<dbReference type="GO" id="GO:0005524">
    <property type="term" value="F:ATP binding"/>
    <property type="evidence" value="ECO:0007669"/>
    <property type="project" value="UniProtKB-UniRule"/>
</dbReference>
<sequence>MTGSFQIEIVTPGRIALARGDIIAVRARDASGSFGIRPGHADLMTVLPASVVSWRAVDGETGFCAVRGGVLTMSGGKRLAIACREALPGQRIEDLESEIVAHQAGAEDSDRAARTAQMRLHAQAVRQIVHFLSPARGPGGHGLSDSFAAEDAS</sequence>
<evidence type="ECO:0000256" key="2">
    <source>
        <dbReference type="ARBA" id="ARBA00004184"/>
    </source>
</evidence>
<comment type="subunit">
    <text evidence="9">F-type ATPases have 2 components, CF(1) - the catalytic core - and CF(0) - the membrane proton channel. CF(1) has five subunits: alpha(3), beta(3), gamma(1), delta(1), epsilon(1). CF(0) has three main subunits: a, b and c.</text>
</comment>
<reference evidence="11" key="1">
    <citation type="journal article" date="2014" name="Int. J. Syst. Evol. Microbiol.">
        <title>Complete genome sequence of Corynebacterium casei LMG S-19264T (=DSM 44701T), isolated from a smear-ripened cheese.</title>
        <authorList>
            <consortium name="US DOE Joint Genome Institute (JGI-PGF)"/>
            <person name="Walter F."/>
            <person name="Albersmeier A."/>
            <person name="Kalinowski J."/>
            <person name="Ruckert C."/>
        </authorList>
    </citation>
    <scope>NUCLEOTIDE SEQUENCE</scope>
    <source>
        <strain evidence="11">CGMCC 1.15360</strain>
    </source>
</reference>
<evidence type="ECO:0000256" key="9">
    <source>
        <dbReference type="HAMAP-Rule" id="MF_00530"/>
    </source>
</evidence>
<dbReference type="SUPFAM" id="SSF51344">
    <property type="entry name" value="Epsilon subunit of F1F0-ATP synthase N-terminal domain"/>
    <property type="match status" value="1"/>
</dbReference>
<comment type="function">
    <text evidence="1 9">Produces ATP from ADP in the presence of a proton gradient across the membrane.</text>
</comment>
<evidence type="ECO:0000256" key="7">
    <source>
        <dbReference type="ARBA" id="ARBA00023136"/>
    </source>
</evidence>
<comment type="subcellular location">
    <subcellularLocation>
        <location evidence="9">Cell membrane</location>
        <topology evidence="9">Peripheral membrane protein</topology>
    </subcellularLocation>
    <subcellularLocation>
        <location evidence="2">Endomembrane system</location>
        <topology evidence="2">Peripheral membrane protein</topology>
    </subcellularLocation>
</comment>
<reference evidence="11" key="2">
    <citation type="submission" date="2020-09" db="EMBL/GenBank/DDBJ databases">
        <authorList>
            <person name="Sun Q."/>
            <person name="Zhou Y."/>
        </authorList>
    </citation>
    <scope>NUCLEOTIDE SEQUENCE</scope>
    <source>
        <strain evidence="11">CGMCC 1.15360</strain>
    </source>
</reference>
<comment type="caution">
    <text evidence="11">The sequence shown here is derived from an EMBL/GenBank/DDBJ whole genome shotgun (WGS) entry which is preliminary data.</text>
</comment>
<keyword evidence="4 9" id="KW-0813">Transport</keyword>
<proteinExistence type="inferred from homology"/>
<dbReference type="GO" id="GO:0045259">
    <property type="term" value="C:proton-transporting ATP synthase complex"/>
    <property type="evidence" value="ECO:0007669"/>
    <property type="project" value="UniProtKB-KW"/>
</dbReference>
<comment type="similarity">
    <text evidence="3 9">Belongs to the ATPase epsilon chain family.</text>
</comment>
<dbReference type="Gene3D" id="2.60.15.10">
    <property type="entry name" value="F0F1 ATP synthase delta/epsilon subunit, N-terminal"/>
    <property type="match status" value="1"/>
</dbReference>
<dbReference type="RefSeq" id="WP_066776601.1">
    <property type="nucleotide sequence ID" value="NZ_BMIP01000002.1"/>
</dbReference>
<keyword evidence="6 9" id="KW-0406">Ion transport</keyword>
<organism evidence="11 12">
    <name type="scientific">Croceicoccus mobilis</name>
    <dbReference type="NCBI Taxonomy" id="1703339"/>
    <lineage>
        <taxon>Bacteria</taxon>
        <taxon>Pseudomonadati</taxon>
        <taxon>Pseudomonadota</taxon>
        <taxon>Alphaproteobacteria</taxon>
        <taxon>Sphingomonadales</taxon>
        <taxon>Erythrobacteraceae</taxon>
        <taxon>Croceicoccus</taxon>
    </lineage>
</organism>
<dbReference type="GO" id="GO:0012505">
    <property type="term" value="C:endomembrane system"/>
    <property type="evidence" value="ECO:0007669"/>
    <property type="project" value="UniProtKB-SubCell"/>
</dbReference>
<dbReference type="GO" id="GO:0005886">
    <property type="term" value="C:plasma membrane"/>
    <property type="evidence" value="ECO:0007669"/>
    <property type="project" value="UniProtKB-SubCell"/>
</dbReference>
<dbReference type="OrthoDB" id="272739at2"/>
<dbReference type="CDD" id="cd12152">
    <property type="entry name" value="F1-ATPase_delta"/>
    <property type="match status" value="1"/>
</dbReference>
<evidence type="ECO:0000256" key="1">
    <source>
        <dbReference type="ARBA" id="ARBA00003543"/>
    </source>
</evidence>
<keyword evidence="12" id="KW-1185">Reference proteome</keyword>
<dbReference type="GO" id="GO:0046933">
    <property type="term" value="F:proton-transporting ATP synthase activity, rotational mechanism"/>
    <property type="evidence" value="ECO:0007669"/>
    <property type="project" value="UniProtKB-UniRule"/>
</dbReference>
<dbReference type="InterPro" id="IPR001469">
    <property type="entry name" value="ATP_synth_F1_dsu/esu"/>
</dbReference>
<dbReference type="InterPro" id="IPR036771">
    <property type="entry name" value="ATPsynth_dsu/esu_N"/>
</dbReference>
<evidence type="ECO:0000256" key="6">
    <source>
        <dbReference type="ARBA" id="ARBA00023065"/>
    </source>
</evidence>
<dbReference type="EMBL" id="BMIP01000002">
    <property type="protein sequence ID" value="GGD62595.1"/>
    <property type="molecule type" value="Genomic_DNA"/>
</dbReference>
<evidence type="ECO:0000256" key="8">
    <source>
        <dbReference type="ARBA" id="ARBA00023196"/>
    </source>
</evidence>
<protein>
    <recommendedName>
        <fullName evidence="9">ATP synthase epsilon chain</fullName>
    </recommendedName>
    <alternativeName>
        <fullName evidence="9">ATP synthase F1 sector epsilon subunit</fullName>
    </alternativeName>
    <alternativeName>
        <fullName evidence="9">F-ATPase epsilon subunit</fullName>
    </alternativeName>
</protein>
<dbReference type="InterPro" id="IPR020546">
    <property type="entry name" value="ATP_synth_F1_dsu/esu_N"/>
</dbReference>
<feature type="domain" description="ATP synthase F1 complex delta/epsilon subunit N-terminal" evidence="10">
    <location>
        <begin position="5"/>
        <end position="84"/>
    </location>
</feature>
<dbReference type="HAMAP" id="MF_00530">
    <property type="entry name" value="ATP_synth_epsil_bac"/>
    <property type="match status" value="1"/>
</dbReference>
<keyword evidence="9" id="KW-1003">Cell membrane</keyword>
<accession>A0A916YUX1</accession>
<evidence type="ECO:0000313" key="12">
    <source>
        <dbReference type="Proteomes" id="UP000612349"/>
    </source>
</evidence>
<gene>
    <name evidence="11" type="primary">atpC-2</name>
    <name evidence="9" type="synonym">atpC</name>
    <name evidence="11" type="ORF">GCM10010990_09990</name>
</gene>